<evidence type="ECO:0000256" key="1">
    <source>
        <dbReference type="SAM" id="MobiDB-lite"/>
    </source>
</evidence>
<feature type="region of interest" description="Disordered" evidence="1">
    <location>
        <begin position="1"/>
        <end position="25"/>
    </location>
</feature>
<dbReference type="Gramene" id="novel_model_827_5bda875f">
    <property type="protein sequence ID" value="cds.novel_model_827_5bda875f"/>
    <property type="gene ID" value="novel_gene_569_5bda875f"/>
</dbReference>
<proteinExistence type="predicted"/>
<reference evidence="2" key="1">
    <citation type="submission" date="2018-11" db="EMBL/GenBank/DDBJ databases">
        <authorList>
            <person name="Grassa J C."/>
        </authorList>
    </citation>
    <scope>NUCLEOTIDE SEQUENCE [LARGE SCALE GENOMIC DNA]</scope>
</reference>
<dbReference type="EnsemblPlants" id="novel_model_827_5bda875f">
    <property type="protein sequence ID" value="cds.novel_model_827_5bda875f"/>
    <property type="gene ID" value="novel_gene_569_5bda875f"/>
</dbReference>
<reference evidence="2" key="2">
    <citation type="submission" date="2021-03" db="UniProtKB">
        <authorList>
            <consortium name="EnsemblPlants"/>
        </authorList>
    </citation>
    <scope>IDENTIFICATION</scope>
</reference>
<dbReference type="AlphaFoldDB" id="A0A803RC52"/>
<protein>
    <submittedName>
        <fullName evidence="2">Uncharacterized protein</fullName>
    </submittedName>
</protein>
<organism evidence="2 3">
    <name type="scientific">Cannabis sativa</name>
    <name type="common">Hemp</name>
    <name type="synonym">Marijuana</name>
    <dbReference type="NCBI Taxonomy" id="3483"/>
    <lineage>
        <taxon>Eukaryota</taxon>
        <taxon>Viridiplantae</taxon>
        <taxon>Streptophyta</taxon>
        <taxon>Embryophyta</taxon>
        <taxon>Tracheophyta</taxon>
        <taxon>Spermatophyta</taxon>
        <taxon>Magnoliopsida</taxon>
        <taxon>eudicotyledons</taxon>
        <taxon>Gunneridae</taxon>
        <taxon>Pentapetalae</taxon>
        <taxon>rosids</taxon>
        <taxon>fabids</taxon>
        <taxon>Rosales</taxon>
        <taxon>Cannabaceae</taxon>
        <taxon>Cannabis</taxon>
    </lineage>
</organism>
<dbReference type="EMBL" id="UZAU01000238">
    <property type="status" value="NOT_ANNOTATED_CDS"/>
    <property type="molecule type" value="Genomic_DNA"/>
</dbReference>
<sequence length="85" mass="9234">MRLLLSGFSAPQTPETATSEYGTTRSLNKPSFGSLTGTVLSVIPREFCPSTATEALLSMLTKAEALFFGQPMLRSTTQIVSWLNF</sequence>
<evidence type="ECO:0000313" key="2">
    <source>
        <dbReference type="EnsemblPlants" id="cds.novel_model_827_5bda875f"/>
    </source>
</evidence>
<dbReference type="Proteomes" id="UP000596661">
    <property type="component" value="Chromosome 2"/>
</dbReference>
<keyword evidence="3" id="KW-1185">Reference proteome</keyword>
<name>A0A803RC52_CANSA</name>
<accession>A0A803RC52</accession>
<feature type="compositionally biased region" description="Polar residues" evidence="1">
    <location>
        <begin position="9"/>
        <end position="25"/>
    </location>
</feature>
<evidence type="ECO:0000313" key="3">
    <source>
        <dbReference type="Proteomes" id="UP000596661"/>
    </source>
</evidence>